<dbReference type="Proteomes" id="UP000001423">
    <property type="component" value="Chromosome"/>
</dbReference>
<gene>
    <name evidence="1" type="ordered locus">PMT_2798</name>
</gene>
<name>B9ESH1_PROMM</name>
<keyword evidence="2" id="KW-1185">Reference proteome</keyword>
<dbReference type="EMBL" id="BX548175">
    <property type="protein sequence ID" value="CAX32316.1"/>
    <property type="molecule type" value="Genomic_DNA"/>
</dbReference>
<accession>B9ESH1</accession>
<dbReference type="AlphaFoldDB" id="B9ESH1"/>
<organism evidence="1 2">
    <name type="scientific">Prochlorococcus marinus (strain MIT 9313)</name>
    <dbReference type="NCBI Taxonomy" id="74547"/>
    <lineage>
        <taxon>Bacteria</taxon>
        <taxon>Bacillati</taxon>
        <taxon>Cyanobacteriota</taxon>
        <taxon>Cyanophyceae</taxon>
        <taxon>Synechococcales</taxon>
        <taxon>Prochlorococcaceae</taxon>
        <taxon>Prochlorococcus</taxon>
    </lineage>
</organism>
<sequence length="52" mass="5491">MKNEILLCIVDFNSTNLSQGKPSIDLKPLANAIKDASVVCQAIHAQPATLGV</sequence>
<dbReference type="KEGG" id="pmt:PMT_2798"/>
<protein>
    <submittedName>
        <fullName evidence="1">Uncharacterized protein</fullName>
    </submittedName>
</protein>
<evidence type="ECO:0000313" key="1">
    <source>
        <dbReference type="EMBL" id="CAX32316.1"/>
    </source>
</evidence>
<dbReference type="HOGENOM" id="CLU_3083544_0_0_3"/>
<evidence type="ECO:0000313" key="2">
    <source>
        <dbReference type="Proteomes" id="UP000001423"/>
    </source>
</evidence>
<proteinExistence type="predicted"/>
<reference evidence="1 2" key="1">
    <citation type="journal article" date="2003" name="Nature">
        <title>Genome divergence in two Prochlorococcus ecotypes reflects oceanic niche differentiation.</title>
        <authorList>
            <person name="Rocap G."/>
            <person name="Larimer F.W."/>
            <person name="Lamerdin J.E."/>
            <person name="Malfatti S."/>
            <person name="Chain P."/>
            <person name="Ahlgren N.A."/>
            <person name="Arellano A."/>
            <person name="Coleman M."/>
            <person name="Hauser L."/>
            <person name="Hess W.R."/>
            <person name="Johnson Z.I."/>
            <person name="Land M.L."/>
            <person name="Lindell D."/>
            <person name="Post A.F."/>
            <person name="Regala W."/>
            <person name="Shah M."/>
            <person name="Shaw S.L."/>
            <person name="Steglich C."/>
            <person name="Sullivan M.B."/>
            <person name="Ting C.S."/>
            <person name="Tolonen A."/>
            <person name="Webb E.A."/>
            <person name="Zinser E.R."/>
            <person name="Chisholm S.W."/>
        </authorList>
    </citation>
    <scope>NUCLEOTIDE SEQUENCE [LARGE SCALE GENOMIC DNA]</scope>
    <source>
        <strain evidence="2">MIT 9313</strain>
    </source>
</reference>